<dbReference type="HOGENOM" id="CLU_013560_4_0_12"/>
<dbReference type="InterPro" id="IPR036291">
    <property type="entry name" value="NAD(P)-bd_dom_sf"/>
</dbReference>
<dbReference type="PANTHER" id="PTHR43318">
    <property type="entry name" value="UDP-N-ACETYLGLUCOSAMINE 4,6-DEHYDRATASE"/>
    <property type="match status" value="1"/>
</dbReference>
<dbReference type="CDD" id="cd05237">
    <property type="entry name" value="UDP_invert_4-6DH_SDR_e"/>
    <property type="match status" value="1"/>
</dbReference>
<evidence type="ECO:0000313" key="4">
    <source>
        <dbReference type="EMBL" id="AHC14467.1"/>
    </source>
</evidence>
<protein>
    <submittedName>
        <fullName evidence="4">UDP-N-acetylglucosamine 4,6-dehydratase</fullName>
    </submittedName>
</protein>
<evidence type="ECO:0000313" key="5">
    <source>
        <dbReference type="Proteomes" id="UP000018680"/>
    </source>
</evidence>
<dbReference type="RefSeq" id="WP_024267397.1">
    <property type="nucleotide sequence ID" value="NC_023035.1"/>
</dbReference>
<dbReference type="InterPro" id="IPR051203">
    <property type="entry name" value="Polysaccharide_Synthase-Rel"/>
</dbReference>
<dbReference type="KEGG" id="slr:L21SP2_1051"/>
<accession>V5WF93</accession>
<organism evidence="4 5">
    <name type="scientific">Salinispira pacifica</name>
    <dbReference type="NCBI Taxonomy" id="1307761"/>
    <lineage>
        <taxon>Bacteria</taxon>
        <taxon>Pseudomonadati</taxon>
        <taxon>Spirochaetota</taxon>
        <taxon>Spirochaetia</taxon>
        <taxon>Spirochaetales</taxon>
        <taxon>Spirochaetaceae</taxon>
        <taxon>Salinispira</taxon>
    </lineage>
</organism>
<keyword evidence="5" id="KW-1185">Reference proteome</keyword>
<comment type="similarity">
    <text evidence="1">Belongs to the polysaccharide synthase family.</text>
</comment>
<dbReference type="InterPro" id="IPR003869">
    <property type="entry name" value="Polysac_CapD-like"/>
</dbReference>
<dbReference type="PATRIC" id="fig|1307761.3.peg.1047"/>
<evidence type="ECO:0000259" key="3">
    <source>
        <dbReference type="Pfam" id="PF02719"/>
    </source>
</evidence>
<dbReference type="STRING" id="1307761.L21SP2_1051"/>
<feature type="region of interest" description="Disordered" evidence="2">
    <location>
        <begin position="1"/>
        <end position="23"/>
    </location>
</feature>
<dbReference type="OrthoDB" id="9803111at2"/>
<proteinExistence type="inferred from homology"/>
<dbReference type="EMBL" id="CP006939">
    <property type="protein sequence ID" value="AHC14467.1"/>
    <property type="molecule type" value="Genomic_DNA"/>
</dbReference>
<reference evidence="4 5" key="1">
    <citation type="journal article" date="2015" name="Stand. Genomic Sci.">
        <title>Complete genome sequence and description of Salinispira pacifica gen. nov., sp. nov., a novel spirochaete isolated form a hypersaline microbial mat.</title>
        <authorList>
            <person name="Ben Hania W."/>
            <person name="Joseph M."/>
            <person name="Schumann P."/>
            <person name="Bunk B."/>
            <person name="Fiebig A."/>
            <person name="Sproer C."/>
            <person name="Klenk H.P."/>
            <person name="Fardeau M.L."/>
            <person name="Spring S."/>
        </authorList>
    </citation>
    <scope>NUCLEOTIDE SEQUENCE [LARGE SCALE GENOMIC DNA]</scope>
    <source>
        <strain evidence="4 5">L21-RPul-D2</strain>
    </source>
</reference>
<dbReference type="eggNOG" id="COG1086">
    <property type="taxonomic scope" value="Bacteria"/>
</dbReference>
<dbReference type="AlphaFoldDB" id="V5WF93"/>
<dbReference type="Pfam" id="PF02719">
    <property type="entry name" value="Polysacc_synt_2"/>
    <property type="match status" value="1"/>
</dbReference>
<gene>
    <name evidence="4" type="ORF">L21SP2_1051</name>
</gene>
<dbReference type="SUPFAM" id="SSF51735">
    <property type="entry name" value="NAD(P)-binding Rossmann-fold domains"/>
    <property type="match status" value="2"/>
</dbReference>
<evidence type="ECO:0000256" key="1">
    <source>
        <dbReference type="ARBA" id="ARBA00007430"/>
    </source>
</evidence>
<feature type="domain" description="Polysaccharide biosynthesis protein CapD-like" evidence="3">
    <location>
        <begin position="169"/>
        <end position="457"/>
    </location>
</feature>
<sequence length="513" mass="57584">MSDAESIRYRKQGSSEVSSSHHENPKGRIYIIGAGFAGQTLAREIERKGIFGNVASYLDDNNEIIGSHIDAIPVFGPVNDIIPMLEPRGDDMAIIAMPSVSRDRIREIFLQLKRQQFSTIKILPDMEQIIEGTAHLVQTREIDPQDLLLRKPVQIGLKESISYLRGKRVLITGAGGSIGSELSRQLLHGGASRLYLFGHGENSIYEIDRELRLLQQEGVGEKATIVPVIGELQDPDYMDFIIPRLKPDVVFHAAAYKHVPMMEHNPVMAVKNNLFGTAHLLNALKSQSGARLVLISTDKVVEPTSIYGASKRLAEELVLSRGEESRNNDIMVVRFGNVLGSRGSIVPLFKKQILTGGPVTITHPEMRRFFMTIPEAASLVLKAGGVGTGGTLYTLEMGEPVMIRDLAEQMIRFYGFEPDKDITFEFIGARPGEKLEERLHDDGETSELTEFPGIQRVSARENRVDVEALMTELQPLCYRSREFPEQYRNRRLLRSIMRKYLPSLKEYPDEPEF</sequence>
<dbReference type="PANTHER" id="PTHR43318:SF1">
    <property type="entry name" value="POLYSACCHARIDE BIOSYNTHESIS PROTEIN EPSC-RELATED"/>
    <property type="match status" value="1"/>
</dbReference>
<dbReference type="Gene3D" id="3.40.50.720">
    <property type="entry name" value="NAD(P)-binding Rossmann-like Domain"/>
    <property type="match status" value="2"/>
</dbReference>
<evidence type="ECO:0000256" key="2">
    <source>
        <dbReference type="SAM" id="MobiDB-lite"/>
    </source>
</evidence>
<name>V5WF93_9SPIO</name>
<dbReference type="Proteomes" id="UP000018680">
    <property type="component" value="Chromosome"/>
</dbReference>